<dbReference type="CDD" id="cd05327">
    <property type="entry name" value="retinol-DH_like_SDR_c_like"/>
    <property type="match status" value="1"/>
</dbReference>
<sequence length="323" mass="35797">MKSKFCSKSTALEVVKDVDLSEKSILITGTTAGIGLETARVLALKGAHVIMANRNVKLSEEVRDNIYKETPNRKIDILQVDLSSLKSVQQAAKEFIVKKWPLHVLILNAGVITPSIKTSVDGYEASFAINYLAHFYLTYLLLEKLRESAPSRLVMVSSNLNSKSGTVYKLNPTDSLEIILAKLIQKGDSSDSGISLYNYSKLCSTLLAFKLDRLENKNGIHTYALHPGGIMGTNHGKSFFGEIPAKIISFVAKPFAKSVEQGAATTVYCAASPDVEKDSGKYYEDCHEDESNLHKELTRNEILQDALWQKSMEIIQNFEQSQQ</sequence>
<dbReference type="SUPFAM" id="SSF51735">
    <property type="entry name" value="NAD(P)-binding Rossmann-fold domains"/>
    <property type="match status" value="1"/>
</dbReference>
<evidence type="ECO:0000256" key="1">
    <source>
        <dbReference type="ARBA" id="ARBA00006484"/>
    </source>
</evidence>
<evidence type="ECO:0000256" key="3">
    <source>
        <dbReference type="ARBA" id="ARBA00023002"/>
    </source>
</evidence>
<evidence type="ECO:0000313" key="4">
    <source>
        <dbReference type="Proteomes" id="UP000887540"/>
    </source>
</evidence>
<dbReference type="Gene3D" id="3.40.50.720">
    <property type="entry name" value="NAD(P)-binding Rossmann-like Domain"/>
    <property type="match status" value="1"/>
</dbReference>
<dbReference type="InterPro" id="IPR002347">
    <property type="entry name" value="SDR_fam"/>
</dbReference>
<keyword evidence="4" id="KW-1185">Reference proteome</keyword>
<dbReference type="InterPro" id="IPR036291">
    <property type="entry name" value="NAD(P)-bd_dom_sf"/>
</dbReference>
<dbReference type="GO" id="GO:0016491">
    <property type="term" value="F:oxidoreductase activity"/>
    <property type="evidence" value="ECO:0007669"/>
    <property type="project" value="UniProtKB-KW"/>
</dbReference>
<organism evidence="4 5">
    <name type="scientific">Acrobeloides nanus</name>
    <dbReference type="NCBI Taxonomy" id="290746"/>
    <lineage>
        <taxon>Eukaryota</taxon>
        <taxon>Metazoa</taxon>
        <taxon>Ecdysozoa</taxon>
        <taxon>Nematoda</taxon>
        <taxon>Chromadorea</taxon>
        <taxon>Rhabditida</taxon>
        <taxon>Tylenchina</taxon>
        <taxon>Cephalobomorpha</taxon>
        <taxon>Cephaloboidea</taxon>
        <taxon>Cephalobidae</taxon>
        <taxon>Acrobeloides</taxon>
    </lineage>
</organism>
<dbReference type="WBParaSite" id="ACRNAN_scaffold4194.g8602.t1">
    <property type="protein sequence ID" value="ACRNAN_scaffold4194.g8602.t1"/>
    <property type="gene ID" value="ACRNAN_scaffold4194.g8602"/>
</dbReference>
<reference evidence="5" key="1">
    <citation type="submission" date="2022-11" db="UniProtKB">
        <authorList>
            <consortium name="WormBaseParasite"/>
        </authorList>
    </citation>
    <scope>IDENTIFICATION</scope>
</reference>
<dbReference type="Pfam" id="PF00106">
    <property type="entry name" value="adh_short"/>
    <property type="match status" value="1"/>
</dbReference>
<name>A0A914DWQ9_9BILA</name>
<keyword evidence="3" id="KW-0560">Oxidoreductase</keyword>
<accession>A0A914DWQ9</accession>
<comment type="similarity">
    <text evidence="1">Belongs to the short-chain dehydrogenases/reductases (SDR) family.</text>
</comment>
<evidence type="ECO:0000313" key="5">
    <source>
        <dbReference type="WBParaSite" id="ACRNAN_scaffold4194.g8602.t1"/>
    </source>
</evidence>
<protein>
    <submittedName>
        <fullName evidence="5">Uncharacterized protein</fullName>
    </submittedName>
</protein>
<dbReference type="Proteomes" id="UP000887540">
    <property type="component" value="Unplaced"/>
</dbReference>
<dbReference type="AlphaFoldDB" id="A0A914DWQ9"/>
<dbReference type="PANTHER" id="PTHR24320:SF282">
    <property type="entry name" value="WW DOMAIN-CONTAINING OXIDOREDUCTASE"/>
    <property type="match status" value="1"/>
</dbReference>
<proteinExistence type="inferred from homology"/>
<keyword evidence="2" id="KW-0521">NADP</keyword>
<evidence type="ECO:0000256" key="2">
    <source>
        <dbReference type="ARBA" id="ARBA00022857"/>
    </source>
</evidence>
<dbReference type="PANTHER" id="PTHR24320">
    <property type="entry name" value="RETINOL DEHYDROGENASE"/>
    <property type="match status" value="1"/>
</dbReference>
<dbReference type="PRINTS" id="PR00081">
    <property type="entry name" value="GDHRDH"/>
</dbReference>